<comment type="caution">
    <text evidence="2">The sequence shown here is derived from an EMBL/GenBank/DDBJ whole genome shotgun (WGS) entry which is preliminary data.</text>
</comment>
<gene>
    <name evidence="2" type="ORF">Vafri_19113</name>
</gene>
<evidence type="ECO:0000313" key="3">
    <source>
        <dbReference type="Proteomes" id="UP000747399"/>
    </source>
</evidence>
<keyword evidence="1" id="KW-0732">Signal</keyword>
<evidence type="ECO:0000313" key="2">
    <source>
        <dbReference type="EMBL" id="GIL65332.1"/>
    </source>
</evidence>
<dbReference type="EMBL" id="BNCO01000074">
    <property type="protein sequence ID" value="GIL65332.1"/>
    <property type="molecule type" value="Genomic_DNA"/>
</dbReference>
<dbReference type="Proteomes" id="UP000747399">
    <property type="component" value="Unassembled WGS sequence"/>
</dbReference>
<keyword evidence="3" id="KW-1185">Reference proteome</keyword>
<reference evidence="2" key="1">
    <citation type="journal article" date="2021" name="Proc. Natl. Acad. Sci. U.S.A.">
        <title>Three genomes in the algal genus Volvox reveal the fate of a haploid sex-determining region after a transition to homothallism.</title>
        <authorList>
            <person name="Yamamoto K."/>
            <person name="Hamaji T."/>
            <person name="Kawai-Toyooka H."/>
            <person name="Matsuzaki R."/>
            <person name="Takahashi F."/>
            <person name="Nishimura Y."/>
            <person name="Kawachi M."/>
            <person name="Noguchi H."/>
            <person name="Minakuchi Y."/>
            <person name="Umen J.G."/>
            <person name="Toyoda A."/>
            <person name="Nozaki H."/>
        </authorList>
    </citation>
    <scope>NUCLEOTIDE SEQUENCE</scope>
    <source>
        <strain evidence="2">NIES-3780</strain>
    </source>
</reference>
<organism evidence="2 3">
    <name type="scientific">Volvox africanus</name>
    <dbReference type="NCBI Taxonomy" id="51714"/>
    <lineage>
        <taxon>Eukaryota</taxon>
        <taxon>Viridiplantae</taxon>
        <taxon>Chlorophyta</taxon>
        <taxon>core chlorophytes</taxon>
        <taxon>Chlorophyceae</taxon>
        <taxon>CS clade</taxon>
        <taxon>Chlamydomonadales</taxon>
        <taxon>Volvocaceae</taxon>
        <taxon>Volvox</taxon>
    </lineage>
</organism>
<sequence>MKRGKATMLAAVVTVALALALKLSVAYEITACPQIDGYIAYADMGVTISTEAVMYDTLEEAKFACNGDPACWSFNNNMEVYSVKNVALMRAPGVCTYVTSTLCPTFSRFKLLPPGFVVDLGDTAVEVQYTQEDDLVEKCFAGSDSSICAGFDLSGRMIFPKDGYSFDDIIWKAGNVDAPCTYKVEDAATCPDKFGFFTVYNHVLKPGEGLDGVNNGRLDSDADAEAYCKITPKCSGFSSDGSFTVGGIKGLDFAYYACTYLKHPCPPVSGYTVVDGYTIKAFPPSATYSKLCFADLVRQCNSDPNCKSFDTLRNVWDIDVVQYHPFPGMCVYVKAQGFFGRINRRRALGEKIVSEP</sequence>
<feature type="chain" id="PRO_5035144739" evidence="1">
    <location>
        <begin position="27"/>
        <end position="356"/>
    </location>
</feature>
<name>A0A8J4BPE0_9CHLO</name>
<dbReference type="AlphaFoldDB" id="A0A8J4BPE0"/>
<feature type="signal peptide" evidence="1">
    <location>
        <begin position="1"/>
        <end position="26"/>
    </location>
</feature>
<evidence type="ECO:0000256" key="1">
    <source>
        <dbReference type="SAM" id="SignalP"/>
    </source>
</evidence>
<proteinExistence type="predicted"/>
<accession>A0A8J4BPE0</accession>
<protein>
    <submittedName>
        <fullName evidence="2">Uncharacterized protein</fullName>
    </submittedName>
</protein>